<dbReference type="FunFam" id="3.40.50.300:FF:000063">
    <property type="entry name" value="dynein heavy chain 6, axonemal"/>
    <property type="match status" value="1"/>
</dbReference>
<dbReference type="InterPro" id="IPR024317">
    <property type="entry name" value="Dynein_heavy_chain_D4_dom"/>
</dbReference>
<evidence type="ECO:0000256" key="13">
    <source>
        <dbReference type="SAM" id="Coils"/>
    </source>
</evidence>
<dbReference type="EMBL" id="LNIX01000004">
    <property type="protein sequence ID" value="OXA56241.1"/>
    <property type="molecule type" value="Genomic_DNA"/>
</dbReference>
<comment type="similarity">
    <text evidence="2">Belongs to the dynein heavy chain family.</text>
</comment>
<feature type="domain" description="AAA+ ATPase" evidence="15">
    <location>
        <begin position="1292"/>
        <end position="1430"/>
    </location>
</feature>
<dbReference type="SUPFAM" id="SSF52540">
    <property type="entry name" value="P-loop containing nucleoside triphosphate hydrolases"/>
    <property type="match status" value="4"/>
</dbReference>
<dbReference type="FunFam" id="3.40.50.300:FF:001145">
    <property type="entry name" value="Putative dynein heavy chain"/>
    <property type="match status" value="1"/>
</dbReference>
<keyword evidence="3" id="KW-0963">Cytoplasm</keyword>
<evidence type="ECO:0000256" key="9">
    <source>
        <dbReference type="ARBA" id="ARBA00023069"/>
    </source>
</evidence>
<dbReference type="Gene3D" id="1.20.920.30">
    <property type="match status" value="1"/>
</dbReference>
<dbReference type="InterPro" id="IPR003593">
    <property type="entry name" value="AAA+_ATPase"/>
</dbReference>
<dbReference type="Pfam" id="PF18198">
    <property type="entry name" value="AAA_lid_11"/>
    <property type="match status" value="1"/>
</dbReference>
<accession>A0A226EHL6</accession>
<dbReference type="Pfam" id="PF12781">
    <property type="entry name" value="AAA_9"/>
    <property type="match status" value="1"/>
</dbReference>
<dbReference type="InterPro" id="IPR042219">
    <property type="entry name" value="AAA_lid_11_sf"/>
</dbReference>
<dbReference type="Gene3D" id="1.20.140.100">
    <property type="entry name" value="Dynein heavy chain, N-terminal domain 2"/>
    <property type="match status" value="1"/>
</dbReference>
<dbReference type="InterPro" id="IPR041466">
    <property type="entry name" value="Dynein_AAA5_ext"/>
</dbReference>
<evidence type="ECO:0000256" key="6">
    <source>
        <dbReference type="ARBA" id="ARBA00022840"/>
    </source>
</evidence>
<dbReference type="SMART" id="SM00382">
    <property type="entry name" value="AAA"/>
    <property type="match status" value="2"/>
</dbReference>
<dbReference type="FunFam" id="1.10.8.720:FF:000001">
    <property type="entry name" value="dynein heavy chain 7, axonemal"/>
    <property type="match status" value="1"/>
</dbReference>
<dbReference type="GO" id="GO:0005930">
    <property type="term" value="C:axoneme"/>
    <property type="evidence" value="ECO:0007669"/>
    <property type="project" value="UniProtKB-SubCell"/>
</dbReference>
<dbReference type="InterPro" id="IPR004273">
    <property type="entry name" value="Dynein_heavy_D6_P-loop"/>
</dbReference>
<keyword evidence="4" id="KW-0493">Microtubule</keyword>
<keyword evidence="17" id="KW-1185">Reference proteome</keyword>
<comment type="caution">
    <text evidence="16">The sequence shown here is derived from an EMBL/GenBank/DDBJ whole genome shotgun (WGS) entry which is preliminary data.</text>
</comment>
<dbReference type="GO" id="GO:0051959">
    <property type="term" value="F:dynein light intermediate chain binding"/>
    <property type="evidence" value="ECO:0007669"/>
    <property type="project" value="InterPro"/>
</dbReference>
<dbReference type="InterPro" id="IPR027417">
    <property type="entry name" value="P-loop_NTPase"/>
</dbReference>
<dbReference type="FunFam" id="1.20.58.1120:FF:000001">
    <property type="entry name" value="dynein heavy chain 2, axonemal"/>
    <property type="match status" value="1"/>
</dbReference>
<dbReference type="InterPro" id="IPR026983">
    <property type="entry name" value="DHC"/>
</dbReference>
<dbReference type="Proteomes" id="UP000198287">
    <property type="component" value="Unassembled WGS sequence"/>
</dbReference>
<evidence type="ECO:0000256" key="2">
    <source>
        <dbReference type="ARBA" id="ARBA00008887"/>
    </source>
</evidence>
<evidence type="ECO:0000256" key="4">
    <source>
        <dbReference type="ARBA" id="ARBA00022701"/>
    </source>
</evidence>
<dbReference type="InterPro" id="IPR043157">
    <property type="entry name" value="Dynein_AAA1S"/>
</dbReference>
<dbReference type="Pfam" id="PF12777">
    <property type="entry name" value="MT"/>
    <property type="match status" value="1"/>
</dbReference>
<dbReference type="Gene3D" id="1.20.1270.280">
    <property type="match status" value="1"/>
</dbReference>
<keyword evidence="9" id="KW-0969">Cilium</keyword>
<evidence type="ECO:0000256" key="12">
    <source>
        <dbReference type="ARBA" id="ARBA00023273"/>
    </source>
</evidence>
<dbReference type="FunFam" id="1.20.920.30:FF:000002">
    <property type="entry name" value="Dynein axonemal heavy chain 3"/>
    <property type="match status" value="1"/>
</dbReference>
<dbReference type="Gene3D" id="1.10.472.130">
    <property type="match status" value="1"/>
</dbReference>
<keyword evidence="6" id="KW-0067">ATP-binding</keyword>
<feature type="coiled-coil region" evidence="13">
    <location>
        <begin position="2762"/>
        <end position="2834"/>
    </location>
</feature>
<dbReference type="FunFam" id="3.10.490.20:FF:000001">
    <property type="entry name" value="dynein heavy chain 7, axonemal"/>
    <property type="match status" value="1"/>
</dbReference>
<dbReference type="CDD" id="cd00009">
    <property type="entry name" value="AAA"/>
    <property type="match status" value="1"/>
</dbReference>
<dbReference type="Pfam" id="PF18199">
    <property type="entry name" value="Dynein_C"/>
    <property type="match status" value="1"/>
</dbReference>
<dbReference type="Pfam" id="PF03028">
    <property type="entry name" value="Dynein_heavy"/>
    <property type="match status" value="1"/>
</dbReference>
<dbReference type="GO" id="GO:0045505">
    <property type="term" value="F:dynein intermediate chain binding"/>
    <property type="evidence" value="ECO:0007669"/>
    <property type="project" value="InterPro"/>
</dbReference>
<dbReference type="Gene3D" id="1.10.8.720">
    <property type="entry name" value="Region D6 of dynein motor"/>
    <property type="match status" value="1"/>
</dbReference>
<evidence type="ECO:0000256" key="10">
    <source>
        <dbReference type="ARBA" id="ARBA00023175"/>
    </source>
</evidence>
<feature type="domain" description="AAA+ ATPase" evidence="15">
    <location>
        <begin position="1926"/>
        <end position="2072"/>
    </location>
</feature>
<evidence type="ECO:0000313" key="16">
    <source>
        <dbReference type="EMBL" id="OXA56241.1"/>
    </source>
</evidence>
<dbReference type="GO" id="GO:0008569">
    <property type="term" value="F:minus-end-directed microtubule motor activity"/>
    <property type="evidence" value="ECO:0007669"/>
    <property type="project" value="InterPro"/>
</dbReference>
<dbReference type="GO" id="GO:0007018">
    <property type="term" value="P:microtubule-based movement"/>
    <property type="evidence" value="ECO:0007669"/>
    <property type="project" value="InterPro"/>
</dbReference>
<dbReference type="FunFam" id="1.20.1270.280:FF:000001">
    <property type="entry name" value="dynein heavy chain 7, axonemal"/>
    <property type="match status" value="1"/>
</dbReference>
<dbReference type="FunFam" id="1.20.920.20:FF:000006">
    <property type="entry name" value="Dynein, axonemal, heavy chain 6"/>
    <property type="match status" value="1"/>
</dbReference>
<keyword evidence="8 13" id="KW-0175">Coiled coil</keyword>
<feature type="region of interest" description="Disordered" evidence="14">
    <location>
        <begin position="1"/>
        <end position="38"/>
    </location>
</feature>
<keyword evidence="5" id="KW-0547">Nucleotide-binding</keyword>
<dbReference type="FunFam" id="3.40.50.300:FF:002141">
    <property type="entry name" value="Dynein heavy chain"/>
    <property type="match status" value="1"/>
</dbReference>
<dbReference type="Pfam" id="PF12774">
    <property type="entry name" value="AAA_6"/>
    <property type="match status" value="1"/>
</dbReference>
<evidence type="ECO:0000256" key="1">
    <source>
        <dbReference type="ARBA" id="ARBA00004430"/>
    </source>
</evidence>
<dbReference type="PANTHER" id="PTHR22878">
    <property type="entry name" value="DYNEIN HEAVY CHAIN 6, AXONEMAL-LIKE-RELATED"/>
    <property type="match status" value="1"/>
</dbReference>
<organism evidence="16 17">
    <name type="scientific">Folsomia candida</name>
    <name type="common">Springtail</name>
    <dbReference type="NCBI Taxonomy" id="158441"/>
    <lineage>
        <taxon>Eukaryota</taxon>
        <taxon>Metazoa</taxon>
        <taxon>Ecdysozoa</taxon>
        <taxon>Arthropoda</taxon>
        <taxon>Hexapoda</taxon>
        <taxon>Collembola</taxon>
        <taxon>Entomobryomorpha</taxon>
        <taxon>Isotomoidea</taxon>
        <taxon>Isotomidae</taxon>
        <taxon>Proisotominae</taxon>
        <taxon>Folsomia</taxon>
    </lineage>
</organism>
<proteinExistence type="inferred from homology"/>
<dbReference type="Gene3D" id="1.20.58.1120">
    <property type="match status" value="1"/>
</dbReference>
<dbReference type="OrthoDB" id="5593012at2759"/>
<evidence type="ECO:0000256" key="3">
    <source>
        <dbReference type="ARBA" id="ARBA00022490"/>
    </source>
</evidence>
<dbReference type="GO" id="GO:0005524">
    <property type="term" value="F:ATP binding"/>
    <property type="evidence" value="ECO:0007669"/>
    <property type="project" value="UniProtKB-KW"/>
</dbReference>
<dbReference type="Gene3D" id="1.10.287.2620">
    <property type="match status" value="1"/>
</dbReference>
<dbReference type="InterPro" id="IPR035706">
    <property type="entry name" value="AAA_9"/>
</dbReference>
<dbReference type="InterPro" id="IPR024743">
    <property type="entry name" value="Dynein_HC_stalk"/>
</dbReference>
<dbReference type="Gene3D" id="6.10.140.1060">
    <property type="match status" value="1"/>
</dbReference>
<dbReference type="Pfam" id="PF08393">
    <property type="entry name" value="DHC_N2"/>
    <property type="match status" value="1"/>
</dbReference>
<dbReference type="InterPro" id="IPR035699">
    <property type="entry name" value="AAA_6"/>
</dbReference>
<gene>
    <name evidence="16" type="ORF">Fcan01_09129</name>
</gene>
<evidence type="ECO:0000313" key="17">
    <source>
        <dbReference type="Proteomes" id="UP000198287"/>
    </source>
</evidence>
<name>A0A226EHL6_FOLCA</name>
<dbReference type="Gene3D" id="1.20.920.20">
    <property type="match status" value="1"/>
</dbReference>
<dbReference type="InterPro" id="IPR041228">
    <property type="entry name" value="Dynein_C"/>
</dbReference>
<evidence type="ECO:0000256" key="5">
    <source>
        <dbReference type="ARBA" id="ARBA00022741"/>
    </source>
</evidence>
<dbReference type="InterPro" id="IPR043160">
    <property type="entry name" value="Dynein_C_barrel"/>
</dbReference>
<dbReference type="Gene3D" id="3.10.490.20">
    <property type="match status" value="1"/>
</dbReference>
<dbReference type="STRING" id="158441.A0A226EHL6"/>
<dbReference type="InterPro" id="IPR041658">
    <property type="entry name" value="AAA_lid_11"/>
</dbReference>
<dbReference type="Gene3D" id="1.10.8.710">
    <property type="match status" value="1"/>
</dbReference>
<comment type="subcellular location">
    <subcellularLocation>
        <location evidence="1">Cytoplasm</location>
        <location evidence="1">Cytoskeleton</location>
        <location evidence="1">Cilium axoneme</location>
    </subcellularLocation>
</comment>
<dbReference type="InterPro" id="IPR042228">
    <property type="entry name" value="Dynein_linker_3"/>
</dbReference>
<dbReference type="FunFam" id="3.40.50.300:FF:000362">
    <property type="entry name" value="Dynein, axonemal, heavy chain 6"/>
    <property type="match status" value="1"/>
</dbReference>
<dbReference type="OMA" id="KIWRRIM"/>
<dbReference type="FunFam" id="1.10.8.710:FF:000001">
    <property type="entry name" value="Dynein axonemal heavy chain 2"/>
    <property type="match status" value="1"/>
</dbReference>
<dbReference type="GO" id="GO:0030286">
    <property type="term" value="C:dynein complex"/>
    <property type="evidence" value="ECO:0007669"/>
    <property type="project" value="UniProtKB-KW"/>
</dbReference>
<evidence type="ECO:0000256" key="7">
    <source>
        <dbReference type="ARBA" id="ARBA00023017"/>
    </source>
</evidence>
<keyword evidence="10" id="KW-0505">Motor protein</keyword>
<dbReference type="FunFam" id="1.20.140.100:FF:000001">
    <property type="entry name" value="dynein heavy chain 17, axonemal"/>
    <property type="match status" value="1"/>
</dbReference>
<evidence type="ECO:0000256" key="14">
    <source>
        <dbReference type="SAM" id="MobiDB-lite"/>
    </source>
</evidence>
<evidence type="ECO:0000256" key="11">
    <source>
        <dbReference type="ARBA" id="ARBA00023212"/>
    </source>
</evidence>
<sequence>MSERSDSCGNSATTGRKWRPARGDKDKPSFDLPPAPHPTIHCFKNDPWAEHPLLRYNAIKEKKRQDNEVVIRRGKKVKNIVADVVYKKEIEAGKEKEGAAGGSGGDLEAFLTQEDFAEYRRDSVKAAPVVPMQKSWLRRIASLIPRPYKKKHLQLFRALAREVEERYELVLHETILNFVLIPPAGYVDPYVLVDKFPLFSASPPPWWDTYRINRHIIAQQLRILYPIVSRTFLKMRDLMNTHKLFYPDKIKIRGSNYMRPIELRDIILNQIRSNGDMFLQKFIPQLVRIFQNANALKSVNKSKQELIMECASHMIVSDGTAWAMNTIQEIVSTYENYEKNLPRILVDTAIDDARVTFAPPVEGWMYCFKKMIDEIVSVVQNIPDAAELFWSRGDEEKSIKVFCRIVIPNFFVELMTERFHAVMAEWLSDVQNVADRIYDQYKILLDGSGRTRLQAFVTSKENNFYAGFKESAFLKQLSQSMYTIPKNEFVGWLQVNNEDVIGRLLDGCKSHQNIISEHLTKWLRAHHHAIITGYKEIRDRLLRKPATTAELMELVEYIDEARGVLLLLLKEDIVEGLKMVLAFMDYYILSADDMELAVTAHKLLRKIQPAFEKSAIMIEDQKLVFEEQLYQKIEEMKGDLKKLLRRVKEDFGRYGDYAEVPNYCDDLRYVRRRVDELQEGIDWINTEETLFKLNQSQFADIDEINLHLEPYTRLFKTTRQWQRAERKYMDGDFDLDAEKIDVETEGYYAELIDLQALFKSRIKAQKELEAKEKHIPISLLYDEDNLQEIPPPLKICNLALEKLKEFRANLPVMRILCNPAMRLRHWVQMSEYSGLEMIPDTGSSLRKILKMDLDPYMEEFAEISFCATQELLLATTVEEMKEAWLVEKIEYLPYKETETNILHEADDIQFLLNRHIVDTRILKGSRFVVPHRDLVHDWEATLVRAQNTMDEWLKVQKRWIYLEHMFSSDDIQVLLPDEGQLFMLVDETWRNLMLDLESQVNALEMAKKLGRWEQLLQCTAYLEKVIFGLNIYLDEKRVFFPRFFFLTNEEMVLILAETKDANKVQPFLNKVFEGISELRIDSEMLAFGMLSAEGERVTFSNPVDTGGVKGCVEKWFSQVEETMVSSLRNITTYAKDAFMHTSRSEWVLKWPGQVVLCVSQIYWTYEVHKAFIRSTAGIQTYLAKWVTHLDNTIDVIRGELPKLARVILGALVTVDVHARDVLEELIANKVQTETDYLWIAQLRYYFEDFQVVLRMLNSNVNYGYEYVGNPSRLVITPLTDRCYRVLIGAYHLNLNGALVGPASTGKSETAKDLTKTIAKQCVVLNCSYDLSVATIGRFIRGLASSGAWLCFDDFNRMDPEVLSVIAQQLWTVQQAVASKMPTCILEGLELPVNLECNAIITMNPGYTGRSELPENMKVLFRPVAMMVPDFRLIGEIHLFALGFANGKILAGKMVTLCHLFFEQLSSQQHYDYGMRAMKAILVATGHARNKNPDMDEDKLILKAIESINLPKFLPYDVPLCEGLISDLFRGVKIVQTELDPLIATLKTVCESRNLQPTDYFIEKTLQIYEMILARHGVILVGDPMGGKTCAYQCLAAALTEIKENKTPGFIGKRVQYKIVNPKSITMHQLHGFFEGDLLEWSDGVVPNIFREMASSTNDDRKWIVFDGPVDSLWVENMNTVLDNHKRLCLISGEIIRMTPLMTLLFEAADLEQASPSTVSRCGMIYMESKQLGWRTLKDSYIQSLPETVSEEQKEILEEFLEWLVPACFVFLRRPETQTFIGTSQLHQFQNFVRLFRTCLKEDSTEDEGNIWLQCSFVFCIVWSFGATLVQKSKEQFDSYLRSVLVGNNKDFPRAKSFKLTKNQMPPEKGSLFDYICDKKNNTWVVWMETVDKAMLRIPENAKVNELIIPTDETARQMYFLKAYLNNDIPLMFVGPTGTGKSAIAQNYMMSLPKEKYIPNIINFSARTSANLTQNIIMSKLDRRKKRLFGPIRGKKCVVFVDDLNMPQPDMYGAQPPLELIRQWLDHGSWYDKKNTAISLIDMLFVCAMGPPGGGRNDITPRLVRHMSILAIDSFDDNTLKKIFTSIVDWHFAKEFDSSVVRWARPMITATMQIYKSAMSLFLPTPAKSHYLFNLRDFSRVIRGVLLVPATHLKEPPKVMKLWVHEVYRVFYDRLVDEKDRTTFFKLTSSTVEENFKQDMQKLFGHLVPEGKKVEDVDLRGLIFGDFMDSQADKIYDEIVDLTQLRNYLESRLTEYNSVTRRQMTIIFFQFAIEHISRISRILKQDNGHALLVGVGGCGRQSWTKMAAFLAGFDLIQIELSRNYGTNEWREDLKRVLKHAGNDGKPTVFLVADTQIKDESYMEDINMILNTGDIPDLFEPDEIGEIYGVMQRTARAIGRRIDNSPLPLFNFFIERVRTNLHVVLAMSPVGDVFKERLRMFPSLINCCTIDMFTEWPDEALEKVAQRFLANLDTEEDIRIACVSMCQYFHQSVRKLAKEFYNHLHRKSYVTPTSYMELMFTFKHLIVKKRAEIEAARQRYLNGLERLAFAAEQVAVMRAELEVLQQKILETAAATEQLMIKIAEETAEVEKIKEVVAAEEVIANAAAAVAEAIKQDCEIDLAEAIPALDAARAALDTLTTPDIAIVRSMKNPPYTVKLVLEAVCIMRGIKPEKKVDANGRPYDDFWAASLRMLSNMKFLDALKEYDKDNIPIPVMKKIREKFLPAKEFVPEKIKYVSTACEGLCKWIKAMEVYDRVTKYVAPKKAKLAQAESELQILMDKLNEKRAQLRLLAEKLQELNDEYMAMKRMMEELEEHIRQCLANLERAQKLIDGLSGEKSRWEQGVAMLNIRLHNLVGDILIASAVVAYLGPFGVDYRQGCIENWLHLCTSAKIPCAEPFSLIATLGEPDEIREWHLAGLPIDIYSIDNGIIMFNARRWPLIIDPQAIASKWIRRLEAPNGLRVIKLTDADYIQVVEDSIQEGIPVLLDNVGEEIDPAFEPILLKETFKQEGILCMQIGEKVIECDVNFRFYVITRLRNPHYLPETAVKVTLVNFIVTPIALQDQLLGVVAAKEDPVLEEQRVQLELDGVNNKLMMKEIEDKILHLLISFEGNIVDDEAAIQMLLDSKDISEEIIAKQKAATLTRKKIEELRNRFRPIAIHGSTLFFSISELANIDPMYQYSFTWFVNLYSASISNSKPSRDLATRTNYINEHFTASIYRNVSRSLFEKDRLAFCFVFCVALMKEKGDFDMETWRFLLMGESSSGDKHHHSHSTHPNPAPDWLAAKSWDMIVKLSEMKPFAKLSNHVTKHVNHWKKLYDHADPQTVKFPAPFDKMSDIQRLVILRCFRPDKLIPAVQIFIGRNIGREFIEPPNYDFETIYNDSNAATPLVFVLSPGADPTLGLFKFASDKGFPYPNKLQSICLGQGQGPIARKVVEQCALEGNWVLLQNCHLATKWMPVLETICEDVITTEETHPAFRLWLTSYPSPHFPVTILQNSVKMTNEPPQELRANLLRTYTSIPLNDPKFFASVPTNTRAWHRMLFGLCFFHAVVQGRRKFGPLGWNELNEFSESDLRISLMQLHLFLIEYPVIPFDILSFLTAECNYGGRVTDDKDMRLLSSLFSIFYNKDVVDKDNYPLSSSGIYYVPGEADYSTCFQYIRPLPLNSNPQVFGLHENANITRGNRETVQLLESALLTQIELKPGSGEDSASNSKVFDISQDILTKLPVDYDMDVVSKKFPVVYMNSMNTVLRQELVRFNKLINVVRESLQNLQRAIKGQIVMSPGLEDVFKAVLKGKVPSAWATKSYPSEKRLGSYVTDLIERLTFFQQWVNTGPPVVFWLSGFFFTQSFLTGVLQNYARKYKTPIDLLGFEYDVTPHEKSVEAVPKYGAYVRGLFLEAGRWDRQIRQLVESHPKILYDSLPVIWLRPGQKTKFVPRPCYECPLYRTSARHGTLSTTGHSSNFLLYIRLLSNLPQQHWINRGTAALCQLDE</sequence>
<protein>
    <submittedName>
        <fullName evidence="16">Dynein heavy chain 3, axonemal</fullName>
    </submittedName>
</protein>
<dbReference type="InterPro" id="IPR042222">
    <property type="entry name" value="Dynein_2_N"/>
</dbReference>
<dbReference type="PANTHER" id="PTHR22878:SF70">
    <property type="entry name" value="DYNEIN HEAVY CHAIN 2, AXONEMAL"/>
    <property type="match status" value="1"/>
</dbReference>
<dbReference type="Pfam" id="PF17852">
    <property type="entry name" value="Dynein_AAA_lid"/>
    <property type="match status" value="1"/>
</dbReference>
<dbReference type="Pfam" id="PF12775">
    <property type="entry name" value="AAA_7"/>
    <property type="match status" value="1"/>
</dbReference>
<dbReference type="Pfam" id="PF12780">
    <property type="entry name" value="AAA_8"/>
    <property type="match status" value="1"/>
</dbReference>
<dbReference type="InterPro" id="IPR013602">
    <property type="entry name" value="Dynein_heavy_linker"/>
</dbReference>
<evidence type="ECO:0000256" key="8">
    <source>
        <dbReference type="ARBA" id="ARBA00023054"/>
    </source>
</evidence>
<keyword evidence="12" id="KW-0966">Cell projection</keyword>
<reference evidence="16 17" key="1">
    <citation type="submission" date="2015-12" db="EMBL/GenBank/DDBJ databases">
        <title>The genome of Folsomia candida.</title>
        <authorList>
            <person name="Faddeeva A."/>
            <person name="Derks M.F."/>
            <person name="Anvar Y."/>
            <person name="Smit S."/>
            <person name="Van Straalen N."/>
            <person name="Roelofs D."/>
        </authorList>
    </citation>
    <scope>NUCLEOTIDE SEQUENCE [LARGE SCALE GENOMIC DNA]</scope>
    <source>
        <strain evidence="16 17">VU population</strain>
        <tissue evidence="16">Whole body</tissue>
    </source>
</reference>
<dbReference type="GO" id="GO:0005874">
    <property type="term" value="C:microtubule"/>
    <property type="evidence" value="ECO:0007669"/>
    <property type="project" value="UniProtKB-KW"/>
</dbReference>
<dbReference type="Gene3D" id="3.40.50.300">
    <property type="entry name" value="P-loop containing nucleotide triphosphate hydrolases"/>
    <property type="match status" value="5"/>
</dbReference>
<dbReference type="Gene3D" id="3.20.180.20">
    <property type="entry name" value="Dynein heavy chain, N-terminal domain 2"/>
    <property type="match status" value="1"/>
</dbReference>
<evidence type="ECO:0000259" key="15">
    <source>
        <dbReference type="SMART" id="SM00382"/>
    </source>
</evidence>
<dbReference type="FunFam" id="1.10.8.1220:FF:000001">
    <property type="entry name" value="Dynein axonemal heavy chain 5"/>
    <property type="match status" value="1"/>
</dbReference>
<dbReference type="InterPro" id="IPR041589">
    <property type="entry name" value="DNAH3_AAA_lid_1"/>
</dbReference>
<dbReference type="Pfam" id="PF17857">
    <property type="entry name" value="AAA_lid_1"/>
    <property type="match status" value="1"/>
</dbReference>
<keyword evidence="7" id="KW-0243">Dynein</keyword>
<dbReference type="Gene3D" id="1.10.8.1220">
    <property type="match status" value="1"/>
</dbReference>
<keyword evidence="11" id="KW-0206">Cytoskeleton</keyword>